<dbReference type="PANTHER" id="PTHR18934:SF83">
    <property type="entry name" value="PRE-MRNA-SPLICING FACTOR ATP-DEPENDENT RNA HELICASE DHX16"/>
    <property type="match status" value="1"/>
</dbReference>
<name>A0A2V3IMV3_9FLOR</name>
<evidence type="ECO:0000256" key="1">
    <source>
        <dbReference type="ARBA" id="ARBA00022741"/>
    </source>
</evidence>
<dbReference type="STRING" id="448386.A0A2V3IMV3"/>
<dbReference type="SUPFAM" id="SSF52540">
    <property type="entry name" value="P-loop containing nucleoside triphosphate hydrolases"/>
    <property type="match status" value="1"/>
</dbReference>
<dbReference type="InterPro" id="IPR007502">
    <property type="entry name" value="Helicase-assoc_dom"/>
</dbReference>
<dbReference type="Pfam" id="PF21010">
    <property type="entry name" value="HA2_C"/>
    <property type="match status" value="1"/>
</dbReference>
<protein>
    <submittedName>
        <fullName evidence="5">Pre-mRNA-splicing factor ATP-dependent RNA helicase DEAH1</fullName>
    </submittedName>
</protein>
<dbReference type="InterPro" id="IPR027417">
    <property type="entry name" value="P-loop_NTPase"/>
</dbReference>
<dbReference type="GO" id="GO:0005524">
    <property type="term" value="F:ATP binding"/>
    <property type="evidence" value="ECO:0007669"/>
    <property type="project" value="UniProtKB-KW"/>
</dbReference>
<feature type="domain" description="Helicase-associated" evidence="4">
    <location>
        <begin position="45"/>
        <end position="137"/>
    </location>
</feature>
<keyword evidence="2" id="KW-0067">ATP-binding</keyword>
<dbReference type="GO" id="GO:0003723">
    <property type="term" value="F:RNA binding"/>
    <property type="evidence" value="ECO:0007669"/>
    <property type="project" value="TreeGrafter"/>
</dbReference>
<dbReference type="GO" id="GO:0071013">
    <property type="term" value="C:catalytic step 2 spliceosome"/>
    <property type="evidence" value="ECO:0007669"/>
    <property type="project" value="TreeGrafter"/>
</dbReference>
<dbReference type="SMART" id="SM00847">
    <property type="entry name" value="HA2"/>
    <property type="match status" value="1"/>
</dbReference>
<sequence>MEENAVPQLLRTNLSHIVLLLLSLGIDNLIDFCFIDAPPLETLLCSPELLYALGALNDKGKLTKLGHRMAELPLEPMMVKALLASEKYKCSEEVTVIWSMSSVNNAVFYRPKPKKMMTDAARAAFARGGGGDHMPLLRCYAQWRDAGFSNHW</sequence>
<dbReference type="AlphaFoldDB" id="A0A2V3IMV3"/>
<comment type="caution">
    <text evidence="5">The sequence shown here is derived from an EMBL/GenBank/DDBJ whole genome shotgun (WGS) entry which is preliminary data.</text>
</comment>
<accession>A0A2V3IMV3</accession>
<keyword evidence="1" id="KW-0547">Nucleotide-binding</keyword>
<keyword evidence="5" id="KW-0347">Helicase</keyword>
<gene>
    <name evidence="5" type="ORF">BWQ96_06804</name>
</gene>
<evidence type="ECO:0000256" key="3">
    <source>
        <dbReference type="ARBA" id="ARBA00047984"/>
    </source>
</evidence>
<proteinExistence type="predicted"/>
<dbReference type="GO" id="GO:0003724">
    <property type="term" value="F:RNA helicase activity"/>
    <property type="evidence" value="ECO:0007669"/>
    <property type="project" value="UniProtKB-EC"/>
</dbReference>
<evidence type="ECO:0000313" key="6">
    <source>
        <dbReference type="Proteomes" id="UP000247409"/>
    </source>
</evidence>
<dbReference type="Gene3D" id="1.20.120.1080">
    <property type="match status" value="1"/>
</dbReference>
<dbReference type="Proteomes" id="UP000247409">
    <property type="component" value="Unassembled WGS sequence"/>
</dbReference>
<dbReference type="EMBL" id="NBIV01000125">
    <property type="protein sequence ID" value="PXF43414.1"/>
    <property type="molecule type" value="Genomic_DNA"/>
</dbReference>
<organism evidence="5 6">
    <name type="scientific">Gracilariopsis chorda</name>
    <dbReference type="NCBI Taxonomy" id="448386"/>
    <lineage>
        <taxon>Eukaryota</taxon>
        <taxon>Rhodophyta</taxon>
        <taxon>Florideophyceae</taxon>
        <taxon>Rhodymeniophycidae</taxon>
        <taxon>Gracilariales</taxon>
        <taxon>Gracilariaceae</taxon>
        <taxon>Gracilariopsis</taxon>
    </lineage>
</organism>
<dbReference type="OrthoDB" id="10253254at2759"/>
<reference evidence="5 6" key="1">
    <citation type="journal article" date="2018" name="Mol. Biol. Evol.">
        <title>Analysis of the draft genome of the red seaweed Gracilariopsis chorda provides insights into genome size evolution in Rhodophyta.</title>
        <authorList>
            <person name="Lee J."/>
            <person name="Yang E.C."/>
            <person name="Graf L."/>
            <person name="Yang J.H."/>
            <person name="Qiu H."/>
            <person name="Zel Zion U."/>
            <person name="Chan C.X."/>
            <person name="Stephens T.G."/>
            <person name="Weber A.P.M."/>
            <person name="Boo G.H."/>
            <person name="Boo S.M."/>
            <person name="Kim K.M."/>
            <person name="Shin Y."/>
            <person name="Jung M."/>
            <person name="Lee S.J."/>
            <person name="Yim H.S."/>
            <person name="Lee J.H."/>
            <person name="Bhattacharya D."/>
            <person name="Yoon H.S."/>
        </authorList>
    </citation>
    <scope>NUCLEOTIDE SEQUENCE [LARGE SCALE GENOMIC DNA]</scope>
    <source>
        <strain evidence="5 6">SKKU-2015</strain>
        <tissue evidence="5">Whole body</tissue>
    </source>
</reference>
<comment type="catalytic activity">
    <reaction evidence="3">
        <text>ATP + H2O = ADP + phosphate + H(+)</text>
        <dbReference type="Rhea" id="RHEA:13065"/>
        <dbReference type="ChEBI" id="CHEBI:15377"/>
        <dbReference type="ChEBI" id="CHEBI:15378"/>
        <dbReference type="ChEBI" id="CHEBI:30616"/>
        <dbReference type="ChEBI" id="CHEBI:43474"/>
        <dbReference type="ChEBI" id="CHEBI:456216"/>
        <dbReference type="EC" id="3.6.4.13"/>
    </reaction>
</comment>
<keyword evidence="6" id="KW-1185">Reference proteome</keyword>
<evidence type="ECO:0000313" key="5">
    <source>
        <dbReference type="EMBL" id="PXF43414.1"/>
    </source>
</evidence>
<evidence type="ECO:0000256" key="2">
    <source>
        <dbReference type="ARBA" id="ARBA00022840"/>
    </source>
</evidence>
<dbReference type="Pfam" id="PF04408">
    <property type="entry name" value="WHD_HA2"/>
    <property type="match status" value="1"/>
</dbReference>
<dbReference type="InterPro" id="IPR048333">
    <property type="entry name" value="HA2_WH"/>
</dbReference>
<dbReference type="PANTHER" id="PTHR18934">
    <property type="entry name" value="ATP-DEPENDENT RNA HELICASE"/>
    <property type="match status" value="1"/>
</dbReference>
<evidence type="ECO:0000259" key="4">
    <source>
        <dbReference type="SMART" id="SM00847"/>
    </source>
</evidence>
<keyword evidence="5" id="KW-0378">Hydrolase</keyword>